<dbReference type="AlphaFoldDB" id="A0A9N9JSK4"/>
<protein>
    <submittedName>
        <fullName evidence="1">6960_t:CDS:1</fullName>
    </submittedName>
</protein>
<accession>A0A9N9JSK4</accession>
<reference evidence="1" key="1">
    <citation type="submission" date="2021-06" db="EMBL/GenBank/DDBJ databases">
        <authorList>
            <person name="Kallberg Y."/>
            <person name="Tangrot J."/>
            <person name="Rosling A."/>
        </authorList>
    </citation>
    <scope>NUCLEOTIDE SEQUENCE</scope>
    <source>
        <strain evidence="1">MA453B</strain>
    </source>
</reference>
<gene>
    <name evidence="1" type="ORF">DERYTH_LOCUS21570</name>
</gene>
<evidence type="ECO:0000313" key="1">
    <source>
        <dbReference type="EMBL" id="CAG8791736.1"/>
    </source>
</evidence>
<sequence length="67" mass="7648">QCNPLSIEILKVGSIATLAPLIDDCFLKPNCEEMSLASIMRKNIPREEPEKKKLDHKIDIIFRIVDI</sequence>
<dbReference type="OrthoDB" id="2404361at2759"/>
<dbReference type="EMBL" id="CAJVPY010027843">
    <property type="protein sequence ID" value="CAG8791736.1"/>
    <property type="molecule type" value="Genomic_DNA"/>
</dbReference>
<organism evidence="1 2">
    <name type="scientific">Dentiscutata erythropus</name>
    <dbReference type="NCBI Taxonomy" id="1348616"/>
    <lineage>
        <taxon>Eukaryota</taxon>
        <taxon>Fungi</taxon>
        <taxon>Fungi incertae sedis</taxon>
        <taxon>Mucoromycota</taxon>
        <taxon>Glomeromycotina</taxon>
        <taxon>Glomeromycetes</taxon>
        <taxon>Diversisporales</taxon>
        <taxon>Gigasporaceae</taxon>
        <taxon>Dentiscutata</taxon>
    </lineage>
</organism>
<feature type="non-terminal residue" evidence="1">
    <location>
        <position position="1"/>
    </location>
</feature>
<evidence type="ECO:0000313" key="2">
    <source>
        <dbReference type="Proteomes" id="UP000789405"/>
    </source>
</evidence>
<proteinExistence type="predicted"/>
<feature type="non-terminal residue" evidence="1">
    <location>
        <position position="67"/>
    </location>
</feature>
<name>A0A9N9JSK4_9GLOM</name>
<keyword evidence="2" id="KW-1185">Reference proteome</keyword>
<dbReference type="Proteomes" id="UP000789405">
    <property type="component" value="Unassembled WGS sequence"/>
</dbReference>
<comment type="caution">
    <text evidence="1">The sequence shown here is derived from an EMBL/GenBank/DDBJ whole genome shotgun (WGS) entry which is preliminary data.</text>
</comment>